<name>A0A0H5Q826_9ZZZZ</name>
<dbReference type="EMBL" id="LN854331">
    <property type="protein sequence ID" value="CRY98083.1"/>
    <property type="molecule type" value="Genomic_DNA"/>
</dbReference>
<reference evidence="1" key="2">
    <citation type="submission" date="2015-07" db="EMBL/GenBank/DDBJ databases">
        <title>Plasmids, circular viruses and viroids from rat gut.</title>
        <authorList>
            <person name="Jorgensen T.J."/>
            <person name="Hansen M.A."/>
            <person name="Xu Z."/>
            <person name="Tabak M.A."/>
            <person name="Sorensen S.J."/>
            <person name="Hansen L.H."/>
        </authorList>
    </citation>
    <scope>NUCLEOTIDE SEQUENCE</scope>
    <source>
        <strain evidence="1">RGRH1834</strain>
    </source>
</reference>
<organism evidence="1">
    <name type="scientific">uncultured prokaryote</name>
    <dbReference type="NCBI Taxonomy" id="198431"/>
    <lineage>
        <taxon>unclassified sequences</taxon>
        <taxon>environmental samples</taxon>
    </lineage>
</organism>
<protein>
    <submittedName>
        <fullName evidence="1">Uncharacterized protein</fullName>
    </submittedName>
</protein>
<reference evidence="1" key="1">
    <citation type="submission" date="2015-06" db="EMBL/GenBank/DDBJ databases">
        <authorList>
            <person name="Joergensen T."/>
        </authorList>
    </citation>
    <scope>NUCLEOTIDE SEQUENCE</scope>
    <source>
        <strain evidence="1">RGRH1834</strain>
    </source>
</reference>
<sequence length="101" mass="11365">MAFKSLSRETFPKEEVMAVRCVGKWRQILGLVDLDKGGTLLLVERFGVFNLKRLVQSGHHSVPNVADVSNGDMARTKEVIGRRLTDTLKSRDGLRLLCVRK</sequence>
<proteinExistence type="predicted"/>
<evidence type="ECO:0000313" key="1">
    <source>
        <dbReference type="EMBL" id="CRY98083.1"/>
    </source>
</evidence>
<dbReference type="AlphaFoldDB" id="A0A0H5Q826"/>
<accession>A0A0H5Q826</accession>